<reference evidence="1" key="1">
    <citation type="submission" date="2014-11" db="EMBL/GenBank/DDBJ databases">
        <authorList>
            <person name="Amaro Gonzalez C."/>
        </authorList>
    </citation>
    <scope>NUCLEOTIDE SEQUENCE</scope>
</reference>
<proteinExistence type="predicted"/>
<dbReference type="EMBL" id="GBXM01053409">
    <property type="protein sequence ID" value="JAH55168.1"/>
    <property type="molecule type" value="Transcribed_RNA"/>
</dbReference>
<reference evidence="1" key="2">
    <citation type="journal article" date="2015" name="Fish Shellfish Immunol.">
        <title>Early steps in the European eel (Anguilla anguilla)-Vibrio vulnificus interaction in the gills: Role of the RtxA13 toxin.</title>
        <authorList>
            <person name="Callol A."/>
            <person name="Pajuelo D."/>
            <person name="Ebbesson L."/>
            <person name="Teles M."/>
            <person name="MacKenzie S."/>
            <person name="Amaro C."/>
        </authorList>
    </citation>
    <scope>NUCLEOTIDE SEQUENCE</scope>
</reference>
<evidence type="ECO:0000313" key="1">
    <source>
        <dbReference type="EMBL" id="JAH55168.1"/>
    </source>
</evidence>
<organism evidence="1">
    <name type="scientific">Anguilla anguilla</name>
    <name type="common">European freshwater eel</name>
    <name type="synonym">Muraena anguilla</name>
    <dbReference type="NCBI Taxonomy" id="7936"/>
    <lineage>
        <taxon>Eukaryota</taxon>
        <taxon>Metazoa</taxon>
        <taxon>Chordata</taxon>
        <taxon>Craniata</taxon>
        <taxon>Vertebrata</taxon>
        <taxon>Euteleostomi</taxon>
        <taxon>Actinopterygii</taxon>
        <taxon>Neopterygii</taxon>
        <taxon>Teleostei</taxon>
        <taxon>Anguilliformes</taxon>
        <taxon>Anguillidae</taxon>
        <taxon>Anguilla</taxon>
    </lineage>
</organism>
<protein>
    <submittedName>
        <fullName evidence="1">Uncharacterized protein</fullName>
    </submittedName>
</protein>
<sequence>MLAVPVCNCFSQKRILLETGITMTRNS</sequence>
<dbReference type="AlphaFoldDB" id="A0A0E9TR04"/>
<accession>A0A0E9TR04</accession>
<name>A0A0E9TR04_ANGAN</name>